<dbReference type="InterPro" id="IPR043917">
    <property type="entry name" value="DUF5753"/>
</dbReference>
<dbReference type="RefSeq" id="WP_182704877.1">
    <property type="nucleotide sequence ID" value="NZ_JACJII010000001.1"/>
</dbReference>
<evidence type="ECO:0000259" key="1">
    <source>
        <dbReference type="Pfam" id="PF19054"/>
    </source>
</evidence>
<reference evidence="2 3" key="1">
    <citation type="submission" date="2020-08" db="EMBL/GenBank/DDBJ databases">
        <title>Sequencing the genomes of 1000 actinobacteria strains.</title>
        <authorList>
            <person name="Klenk H.-P."/>
        </authorList>
    </citation>
    <scope>NUCLEOTIDE SEQUENCE [LARGE SCALE GENOMIC DNA]</scope>
    <source>
        <strain evidence="2 3">DSM 45823</strain>
    </source>
</reference>
<dbReference type="Pfam" id="PF19054">
    <property type="entry name" value="DUF5753"/>
    <property type="match status" value="1"/>
</dbReference>
<dbReference type="AlphaFoldDB" id="A0A7W3R839"/>
<dbReference type="Proteomes" id="UP000539313">
    <property type="component" value="Unassembled WGS sequence"/>
</dbReference>
<proteinExistence type="predicted"/>
<gene>
    <name evidence="2" type="ORF">HNR21_001867</name>
</gene>
<evidence type="ECO:0000313" key="3">
    <source>
        <dbReference type="Proteomes" id="UP000539313"/>
    </source>
</evidence>
<dbReference type="EMBL" id="JACJII010000001">
    <property type="protein sequence ID" value="MBA9002985.1"/>
    <property type="molecule type" value="Genomic_DNA"/>
</dbReference>
<comment type="caution">
    <text evidence="2">The sequence shown here is derived from an EMBL/GenBank/DDBJ whole genome shotgun (WGS) entry which is preliminary data.</text>
</comment>
<keyword evidence="3" id="KW-1185">Reference proteome</keyword>
<protein>
    <submittedName>
        <fullName evidence="2">Transcriptional regulator with XRE-family HTH domain</fullName>
    </submittedName>
</protein>
<sequence>MPQRPPSTHDRRRRLGHALHALRRRAALDLDEAAAVLGWTAQRLGSLEAGLATIRRADVKELLAVYGAGDEDDARVLELLEGTSGWWAPYSDLVDDAFETLLVLEEGADRLSSHQAGLIPGLLQTRDYAWELISTMSDQPLDRVERLVELRQARRKALERRPRPQVTVVLDEAALRRPVGGPAVMRAQYERLIAVAQEPELTLRVRPLNAGPHRATSFTFHLFEFTADRPMVQTELLDREQFIRCAEKIALYREAFGRALAGALDPGESVEFIAGLAARC</sequence>
<name>A0A7W3R839_9ACTN</name>
<dbReference type="Pfam" id="PF13560">
    <property type="entry name" value="HTH_31"/>
    <property type="match status" value="1"/>
</dbReference>
<accession>A0A7W3R839</accession>
<dbReference type="SUPFAM" id="SSF47413">
    <property type="entry name" value="lambda repressor-like DNA-binding domains"/>
    <property type="match status" value="1"/>
</dbReference>
<dbReference type="GO" id="GO:0003677">
    <property type="term" value="F:DNA binding"/>
    <property type="evidence" value="ECO:0007669"/>
    <property type="project" value="InterPro"/>
</dbReference>
<feature type="domain" description="DUF5753" evidence="1">
    <location>
        <begin position="98"/>
        <end position="274"/>
    </location>
</feature>
<dbReference type="InterPro" id="IPR010982">
    <property type="entry name" value="Lambda_DNA-bd_dom_sf"/>
</dbReference>
<organism evidence="2 3">
    <name type="scientific">Thermomonospora cellulosilytica</name>
    <dbReference type="NCBI Taxonomy" id="1411118"/>
    <lineage>
        <taxon>Bacteria</taxon>
        <taxon>Bacillati</taxon>
        <taxon>Actinomycetota</taxon>
        <taxon>Actinomycetes</taxon>
        <taxon>Streptosporangiales</taxon>
        <taxon>Thermomonosporaceae</taxon>
        <taxon>Thermomonospora</taxon>
    </lineage>
</organism>
<evidence type="ECO:0000313" key="2">
    <source>
        <dbReference type="EMBL" id="MBA9002985.1"/>
    </source>
</evidence>